<gene>
    <name evidence="1" type="ORF">RirG_212110</name>
</gene>
<dbReference type="OrthoDB" id="6146582at2759"/>
<dbReference type="AlphaFoldDB" id="A0A015JPI4"/>
<sequence>MAKCLHSSPALPNVSASLYDTVLAPIILQEWSGVISFMLNNKASGLSKIFYEMLKHLSSDALNFSLLLANKCLSRGDIPADWCRDAIQMKFYNP</sequence>
<comment type="caution">
    <text evidence="1">The sequence shown here is derived from an EMBL/GenBank/DDBJ whole genome shotgun (WGS) entry which is preliminary data.</text>
</comment>
<dbReference type="HOGENOM" id="CLU_185490_0_0_1"/>
<protein>
    <submittedName>
        <fullName evidence="1">Uncharacterized protein</fullName>
    </submittedName>
</protein>
<evidence type="ECO:0000313" key="2">
    <source>
        <dbReference type="Proteomes" id="UP000022910"/>
    </source>
</evidence>
<accession>A0A015JPI4</accession>
<name>A0A015JPI4_RHIIW</name>
<evidence type="ECO:0000313" key="1">
    <source>
        <dbReference type="EMBL" id="EXX56899.1"/>
    </source>
</evidence>
<organism evidence="1 2">
    <name type="scientific">Rhizophagus irregularis (strain DAOM 197198w)</name>
    <name type="common">Glomus intraradices</name>
    <dbReference type="NCBI Taxonomy" id="1432141"/>
    <lineage>
        <taxon>Eukaryota</taxon>
        <taxon>Fungi</taxon>
        <taxon>Fungi incertae sedis</taxon>
        <taxon>Mucoromycota</taxon>
        <taxon>Glomeromycotina</taxon>
        <taxon>Glomeromycetes</taxon>
        <taxon>Glomerales</taxon>
        <taxon>Glomeraceae</taxon>
        <taxon>Rhizophagus</taxon>
    </lineage>
</organism>
<keyword evidence="2" id="KW-1185">Reference proteome</keyword>
<dbReference type="EMBL" id="JEMT01027498">
    <property type="protein sequence ID" value="EXX56899.1"/>
    <property type="molecule type" value="Genomic_DNA"/>
</dbReference>
<reference evidence="1 2" key="1">
    <citation type="submission" date="2014-02" db="EMBL/GenBank/DDBJ databases">
        <title>Single nucleus genome sequencing reveals high similarity among nuclei of an endomycorrhizal fungus.</title>
        <authorList>
            <person name="Lin K."/>
            <person name="Geurts R."/>
            <person name="Zhang Z."/>
            <person name="Limpens E."/>
            <person name="Saunders D.G."/>
            <person name="Mu D."/>
            <person name="Pang E."/>
            <person name="Cao H."/>
            <person name="Cha H."/>
            <person name="Lin T."/>
            <person name="Zhou Q."/>
            <person name="Shang Y."/>
            <person name="Li Y."/>
            <person name="Ivanov S."/>
            <person name="Sharma T."/>
            <person name="Velzen R.V."/>
            <person name="Ruijter N.D."/>
            <person name="Aanen D.K."/>
            <person name="Win J."/>
            <person name="Kamoun S."/>
            <person name="Bisseling T."/>
            <person name="Huang S."/>
        </authorList>
    </citation>
    <scope>NUCLEOTIDE SEQUENCE [LARGE SCALE GENOMIC DNA]</scope>
    <source>
        <strain evidence="2">DAOM197198w</strain>
    </source>
</reference>
<proteinExistence type="predicted"/>
<dbReference type="Proteomes" id="UP000022910">
    <property type="component" value="Unassembled WGS sequence"/>
</dbReference>